<evidence type="ECO:0000313" key="6">
    <source>
        <dbReference type="Proteomes" id="UP000585507"/>
    </source>
</evidence>
<accession>A0A7W8UCZ4</accession>
<name>A0A7W8UCZ4_9HYPH</name>
<dbReference type="SUPFAM" id="SSF48008">
    <property type="entry name" value="GntR ligand-binding domain-like"/>
    <property type="match status" value="1"/>
</dbReference>
<organism evidence="5 6">
    <name type="scientific">Rhizobium giardinii</name>
    <dbReference type="NCBI Taxonomy" id="56731"/>
    <lineage>
        <taxon>Bacteria</taxon>
        <taxon>Pseudomonadati</taxon>
        <taxon>Pseudomonadota</taxon>
        <taxon>Alphaproteobacteria</taxon>
        <taxon>Hyphomicrobiales</taxon>
        <taxon>Rhizobiaceae</taxon>
        <taxon>Rhizobium/Agrobacterium group</taxon>
        <taxon>Rhizobium</taxon>
    </lineage>
</organism>
<dbReference type="Gene3D" id="1.20.120.530">
    <property type="entry name" value="GntR ligand-binding domain-like"/>
    <property type="match status" value="1"/>
</dbReference>
<gene>
    <name evidence="5" type="ORF">GGD55_003849</name>
</gene>
<evidence type="ECO:0000256" key="3">
    <source>
        <dbReference type="ARBA" id="ARBA00023163"/>
    </source>
</evidence>
<dbReference type="CDD" id="cd07377">
    <property type="entry name" value="WHTH_GntR"/>
    <property type="match status" value="1"/>
</dbReference>
<evidence type="ECO:0000313" key="5">
    <source>
        <dbReference type="EMBL" id="MBB5537134.1"/>
    </source>
</evidence>
<dbReference type="PRINTS" id="PR00035">
    <property type="entry name" value="HTHGNTR"/>
</dbReference>
<evidence type="ECO:0000259" key="4">
    <source>
        <dbReference type="PROSITE" id="PS50949"/>
    </source>
</evidence>
<feature type="domain" description="HTH gntR-type" evidence="4">
    <location>
        <begin position="17"/>
        <end position="85"/>
    </location>
</feature>
<reference evidence="5 6" key="1">
    <citation type="submission" date="2020-08" db="EMBL/GenBank/DDBJ databases">
        <title>Genomic Encyclopedia of Type Strains, Phase IV (KMG-V): Genome sequencing to study the core and pangenomes of soil and plant-associated prokaryotes.</title>
        <authorList>
            <person name="Whitman W."/>
        </authorList>
    </citation>
    <scope>NUCLEOTIDE SEQUENCE [LARGE SCALE GENOMIC DNA]</scope>
    <source>
        <strain evidence="5 6">SEMIA 4084</strain>
    </source>
</reference>
<dbReference type="SMART" id="SM00345">
    <property type="entry name" value="HTH_GNTR"/>
    <property type="match status" value="1"/>
</dbReference>
<dbReference type="InterPro" id="IPR036390">
    <property type="entry name" value="WH_DNA-bd_sf"/>
</dbReference>
<dbReference type="Proteomes" id="UP000585507">
    <property type="component" value="Unassembled WGS sequence"/>
</dbReference>
<dbReference type="SUPFAM" id="SSF46785">
    <property type="entry name" value="Winged helix' DNA-binding domain"/>
    <property type="match status" value="1"/>
</dbReference>
<dbReference type="InterPro" id="IPR011711">
    <property type="entry name" value="GntR_C"/>
</dbReference>
<dbReference type="GO" id="GO:0003677">
    <property type="term" value="F:DNA binding"/>
    <property type="evidence" value="ECO:0007669"/>
    <property type="project" value="UniProtKB-KW"/>
</dbReference>
<sequence>MSELPGWLSDAKPISRKNAAEAVFEDIRSAITSGQLAVGTRFPSEAQLAERYGVSRPIVREALRSLQTLGLTQTRTGSGTFVVTATPSPELIYGGYSARDLIEARPFIEVPAAGWAARRRTDRQLETLLELCNKMEEQDEPHLWVLLDSQFHGMIAEASGNALFAKIVADAREALSRQSEMVNLMAGRRSASNLEHRRIVEAIEAGSAQEAREAMQAHLGEVEQVVSTLIGEDQAHRS</sequence>
<proteinExistence type="predicted"/>
<keyword evidence="6" id="KW-1185">Reference proteome</keyword>
<dbReference type="PANTHER" id="PTHR43537:SF24">
    <property type="entry name" value="GLUCONATE OPERON TRANSCRIPTIONAL REPRESSOR"/>
    <property type="match status" value="1"/>
</dbReference>
<dbReference type="Pfam" id="PF07729">
    <property type="entry name" value="FCD"/>
    <property type="match status" value="1"/>
</dbReference>
<dbReference type="InterPro" id="IPR036388">
    <property type="entry name" value="WH-like_DNA-bd_sf"/>
</dbReference>
<dbReference type="InterPro" id="IPR008920">
    <property type="entry name" value="TF_FadR/GntR_C"/>
</dbReference>
<dbReference type="GO" id="GO:0003700">
    <property type="term" value="F:DNA-binding transcription factor activity"/>
    <property type="evidence" value="ECO:0007669"/>
    <property type="project" value="InterPro"/>
</dbReference>
<dbReference type="SMART" id="SM00895">
    <property type="entry name" value="FCD"/>
    <property type="match status" value="1"/>
</dbReference>
<evidence type="ECO:0000256" key="2">
    <source>
        <dbReference type="ARBA" id="ARBA00023125"/>
    </source>
</evidence>
<keyword evidence="3" id="KW-0804">Transcription</keyword>
<dbReference type="AlphaFoldDB" id="A0A7W8UCZ4"/>
<dbReference type="PANTHER" id="PTHR43537">
    <property type="entry name" value="TRANSCRIPTIONAL REGULATOR, GNTR FAMILY"/>
    <property type="match status" value="1"/>
</dbReference>
<keyword evidence="2 5" id="KW-0238">DNA-binding</keyword>
<keyword evidence="1" id="KW-0805">Transcription regulation</keyword>
<comment type="caution">
    <text evidence="5">The sequence shown here is derived from an EMBL/GenBank/DDBJ whole genome shotgun (WGS) entry which is preliminary data.</text>
</comment>
<evidence type="ECO:0000256" key="1">
    <source>
        <dbReference type="ARBA" id="ARBA00023015"/>
    </source>
</evidence>
<dbReference type="PROSITE" id="PS50949">
    <property type="entry name" value="HTH_GNTR"/>
    <property type="match status" value="1"/>
</dbReference>
<dbReference type="EMBL" id="JACHBK010000008">
    <property type="protein sequence ID" value="MBB5537134.1"/>
    <property type="molecule type" value="Genomic_DNA"/>
</dbReference>
<dbReference type="Gene3D" id="1.10.10.10">
    <property type="entry name" value="Winged helix-like DNA-binding domain superfamily/Winged helix DNA-binding domain"/>
    <property type="match status" value="1"/>
</dbReference>
<protein>
    <submittedName>
        <fullName evidence="5">DNA-binding FadR family transcriptional regulator</fullName>
    </submittedName>
</protein>
<dbReference type="RefSeq" id="WP_018329346.1">
    <property type="nucleotide sequence ID" value="NZ_JACHBK010000008.1"/>
</dbReference>
<dbReference type="Pfam" id="PF00392">
    <property type="entry name" value="GntR"/>
    <property type="match status" value="1"/>
</dbReference>
<dbReference type="InterPro" id="IPR000524">
    <property type="entry name" value="Tscrpt_reg_HTH_GntR"/>
</dbReference>